<proteinExistence type="predicted"/>
<sequence>MARPQQRYRGVRQRHWGSWVSEIRHPLLKTRIWLGTFETAEDAAKAYDEAARLMCGPKARTNFPYNPNGPQSSSSKLLSATLTAKLNKCHMASLSLQMSKQQQQPQREPNHVSSTQMSNSIINPFVVSNNDIVGTSGENGFRWLDEVNWVGFEGQVEVSHQQFQPVLEDDHIEQMIQELLDYGSIELCSVGSS</sequence>
<dbReference type="RefSeq" id="XP_004515544.1">
    <property type="nucleotide sequence ID" value="XM_004515487.3"/>
</dbReference>
<evidence type="ECO:0000256" key="1">
    <source>
        <dbReference type="ARBA" id="ARBA00004123"/>
    </source>
</evidence>
<dbReference type="InterPro" id="IPR050913">
    <property type="entry name" value="AP2/ERF_ERF"/>
</dbReference>
<dbReference type="PANTHER" id="PTHR31194:SF69">
    <property type="entry name" value="AP2_ERF DOMAIN-CONTAINING PROTEIN"/>
    <property type="match status" value="1"/>
</dbReference>
<dbReference type="InterPro" id="IPR036955">
    <property type="entry name" value="AP2/ERF_dom_sf"/>
</dbReference>
<keyword evidence="8" id="KW-1185">Reference proteome</keyword>
<dbReference type="InterPro" id="IPR001471">
    <property type="entry name" value="AP2/ERF_dom"/>
</dbReference>
<dbReference type="Pfam" id="PF00847">
    <property type="entry name" value="AP2"/>
    <property type="match status" value="1"/>
</dbReference>
<dbReference type="CDD" id="cd00018">
    <property type="entry name" value="AP2"/>
    <property type="match status" value="1"/>
</dbReference>
<dbReference type="PANTHER" id="PTHR31194">
    <property type="entry name" value="SHN SHINE , DNA BINDING / TRANSCRIPTION FACTOR"/>
    <property type="match status" value="1"/>
</dbReference>
<keyword evidence="3" id="KW-0238">DNA-binding</keyword>
<feature type="domain" description="AP2/ERF" evidence="7">
    <location>
        <begin position="7"/>
        <end position="64"/>
    </location>
</feature>
<comment type="subcellular location">
    <subcellularLocation>
        <location evidence="1">Nucleus</location>
    </subcellularLocation>
</comment>
<dbReference type="AlphaFoldDB" id="A0A1S2Z5R0"/>
<dbReference type="Proteomes" id="UP000087171">
    <property type="component" value="Unplaced"/>
</dbReference>
<name>A0A1S2Z5R0_CICAR</name>
<keyword evidence="5" id="KW-0539">Nucleus</keyword>
<evidence type="ECO:0000313" key="8">
    <source>
        <dbReference type="Proteomes" id="UP000087171"/>
    </source>
</evidence>
<gene>
    <name evidence="9" type="primary">LOC101489936</name>
</gene>
<feature type="region of interest" description="Disordered" evidence="6">
    <location>
        <begin position="95"/>
        <end position="115"/>
    </location>
</feature>
<dbReference type="InterPro" id="IPR016177">
    <property type="entry name" value="DNA-bd_dom_sf"/>
</dbReference>
<dbReference type="eggNOG" id="ENOG502S0EK">
    <property type="taxonomic scope" value="Eukaryota"/>
</dbReference>
<dbReference type="GO" id="GO:0003700">
    <property type="term" value="F:DNA-binding transcription factor activity"/>
    <property type="evidence" value="ECO:0007669"/>
    <property type="project" value="InterPro"/>
</dbReference>
<organism evidence="8 9">
    <name type="scientific">Cicer arietinum</name>
    <name type="common">Chickpea</name>
    <name type="synonym">Garbanzo</name>
    <dbReference type="NCBI Taxonomy" id="3827"/>
    <lineage>
        <taxon>Eukaryota</taxon>
        <taxon>Viridiplantae</taxon>
        <taxon>Streptophyta</taxon>
        <taxon>Embryophyta</taxon>
        <taxon>Tracheophyta</taxon>
        <taxon>Spermatophyta</taxon>
        <taxon>Magnoliopsida</taxon>
        <taxon>eudicotyledons</taxon>
        <taxon>Gunneridae</taxon>
        <taxon>Pentapetalae</taxon>
        <taxon>rosids</taxon>
        <taxon>fabids</taxon>
        <taxon>Fabales</taxon>
        <taxon>Fabaceae</taxon>
        <taxon>Papilionoideae</taxon>
        <taxon>50 kb inversion clade</taxon>
        <taxon>NPAAA clade</taxon>
        <taxon>Hologalegina</taxon>
        <taxon>IRL clade</taxon>
        <taxon>Cicereae</taxon>
        <taxon>Cicer</taxon>
    </lineage>
</organism>
<protein>
    <submittedName>
        <fullName evidence="9">Ethylene-responsive transcription factor ERF003-like</fullName>
    </submittedName>
</protein>
<evidence type="ECO:0000256" key="5">
    <source>
        <dbReference type="ARBA" id="ARBA00023242"/>
    </source>
</evidence>
<evidence type="ECO:0000256" key="2">
    <source>
        <dbReference type="ARBA" id="ARBA00023015"/>
    </source>
</evidence>
<evidence type="ECO:0000259" key="7">
    <source>
        <dbReference type="PROSITE" id="PS51032"/>
    </source>
</evidence>
<dbReference type="GO" id="GO:0003677">
    <property type="term" value="F:DNA binding"/>
    <property type="evidence" value="ECO:0007669"/>
    <property type="project" value="UniProtKB-KW"/>
</dbReference>
<feature type="compositionally biased region" description="Low complexity" evidence="6">
    <location>
        <begin position="95"/>
        <end position="106"/>
    </location>
</feature>
<evidence type="ECO:0000313" key="9">
    <source>
        <dbReference type="RefSeq" id="XP_004515544.1"/>
    </source>
</evidence>
<dbReference type="Gene3D" id="3.30.730.10">
    <property type="entry name" value="AP2/ERF domain"/>
    <property type="match status" value="1"/>
</dbReference>
<dbReference type="KEGG" id="cam:101489936"/>
<dbReference type="OrthoDB" id="1920676at2759"/>
<dbReference type="STRING" id="3827.A0A1S2Z5R0"/>
<reference evidence="9" key="1">
    <citation type="submission" date="2025-08" db="UniProtKB">
        <authorList>
            <consortium name="RefSeq"/>
        </authorList>
    </citation>
    <scope>IDENTIFICATION</scope>
    <source>
        <tissue evidence="9">Etiolated seedlings</tissue>
    </source>
</reference>
<keyword evidence="2" id="KW-0805">Transcription regulation</keyword>
<dbReference type="PaxDb" id="3827-XP_004515544.1"/>
<evidence type="ECO:0000256" key="6">
    <source>
        <dbReference type="SAM" id="MobiDB-lite"/>
    </source>
</evidence>
<accession>A0A1S2Z5R0</accession>
<evidence type="ECO:0000256" key="4">
    <source>
        <dbReference type="ARBA" id="ARBA00023163"/>
    </source>
</evidence>
<dbReference type="FunFam" id="3.30.730.10:FF:000001">
    <property type="entry name" value="Ethylene-responsive transcription factor 2"/>
    <property type="match status" value="1"/>
</dbReference>
<dbReference type="GeneID" id="101489936"/>
<keyword evidence="4" id="KW-0804">Transcription</keyword>
<dbReference type="SUPFAM" id="SSF54171">
    <property type="entry name" value="DNA-binding domain"/>
    <property type="match status" value="1"/>
</dbReference>
<dbReference type="PRINTS" id="PR00367">
    <property type="entry name" value="ETHRSPELEMNT"/>
</dbReference>
<evidence type="ECO:0000256" key="3">
    <source>
        <dbReference type="ARBA" id="ARBA00023125"/>
    </source>
</evidence>
<dbReference type="GO" id="GO:0005634">
    <property type="term" value="C:nucleus"/>
    <property type="evidence" value="ECO:0007669"/>
    <property type="project" value="UniProtKB-SubCell"/>
</dbReference>
<dbReference type="SMART" id="SM00380">
    <property type="entry name" value="AP2"/>
    <property type="match status" value="1"/>
</dbReference>
<dbReference type="PROSITE" id="PS51032">
    <property type="entry name" value="AP2_ERF"/>
    <property type="match status" value="1"/>
</dbReference>